<dbReference type="GeneID" id="38124180"/>
<feature type="region of interest" description="Disordered" evidence="1">
    <location>
        <begin position="726"/>
        <end position="769"/>
    </location>
</feature>
<feature type="compositionally biased region" description="Polar residues" evidence="1">
    <location>
        <begin position="530"/>
        <end position="544"/>
    </location>
</feature>
<comment type="caution">
    <text evidence="2">The sequence shown here is derived from an EMBL/GenBank/DDBJ whole genome shotgun (WGS) entry which is preliminary data.</text>
</comment>
<dbReference type="VEuPathDB" id="FungiDB:CDV56_102206"/>
<dbReference type="OrthoDB" id="2384430at2759"/>
<dbReference type="RefSeq" id="XP_026611845.1">
    <property type="nucleotide sequence ID" value="XM_026755825.1"/>
</dbReference>
<dbReference type="Gene3D" id="1.25.40.10">
    <property type="entry name" value="Tetratricopeptide repeat domain"/>
    <property type="match status" value="1"/>
</dbReference>
<dbReference type="Proteomes" id="UP000215305">
    <property type="component" value="Unassembled WGS sequence"/>
</dbReference>
<accession>A0A397GGI5</accession>
<evidence type="ECO:0008006" key="4">
    <source>
        <dbReference type="Google" id="ProtNLM"/>
    </source>
</evidence>
<feature type="compositionally biased region" description="Basic and acidic residues" evidence="1">
    <location>
        <begin position="55"/>
        <end position="65"/>
    </location>
</feature>
<feature type="compositionally biased region" description="Polar residues" evidence="1">
    <location>
        <begin position="213"/>
        <end position="222"/>
    </location>
</feature>
<name>A0A397GGI5_ASPTH</name>
<feature type="compositionally biased region" description="Low complexity" evidence="1">
    <location>
        <begin position="191"/>
        <end position="212"/>
    </location>
</feature>
<dbReference type="InterPro" id="IPR052945">
    <property type="entry name" value="Mitotic_Regulator"/>
</dbReference>
<feature type="compositionally biased region" description="Low complexity" evidence="1">
    <location>
        <begin position="315"/>
        <end position="326"/>
    </location>
</feature>
<evidence type="ECO:0000313" key="3">
    <source>
        <dbReference type="Proteomes" id="UP000215305"/>
    </source>
</evidence>
<dbReference type="STRING" id="41047.A0A397GGI5"/>
<feature type="region of interest" description="Disordered" evidence="1">
    <location>
        <begin position="1"/>
        <end position="34"/>
    </location>
</feature>
<keyword evidence="3" id="KW-1185">Reference proteome</keyword>
<sequence>MASRPQFGEYRSSSHDTLRSGAHSPRIEHFDGEVTPALSPLDAFAAQGRLLARQLEESKRGERRMSRLPPSSVARSLSQGRPGYFRAPSSGDSYYSQGGRGGELSRRPTLKNNPEVEEPKFRPQSEHPRISAVSYLASEDGFAQDDEDATPTEGPPPLPTEPGPFDVPRAESPEEDMSMHSAPEAPPRFYASGPSSPASPVPSVGVAIAAPSRNSSTDSASRLNVPRALAPPPSPLSRPSTSSRATQPESSDDDYSSSNAGSTFSKPRKLSSCSAMSLPYSPMSANPRSHPRSPSLSSETSNTTGHLPRPSFNFSRPLSRSSTSLSAPVTIGGMDRTPGNQSGTMHRGHKPSPIIVPTHSDLASHSHEEPSSAVSSYIYTKYSLPRGRKVSRDSVVFSGLQTPNFEWKEPLFESPPPAGTEARLRPSRTPSPPPSRHESVYSQSVYSQKARSMYDTPTTAGPEPPTNEPALLSQEAESTFEPEVDQVEPKVEPPSLEKQKAVVAPRPESTTSNKEDKEDTTSSADSASTIRPQTGRAASSSSGMITADEHVTKGIQCHEKGSLNESTYHLRIAAKQNHPTGMLLYALACRHGWGMRPNQREGVQWLRKAVDCVGLELMDDSNGSVPQRAKEMQKAYRAQFALSIYELGVSHLNGWGIEQDKSLALRCFEIAGQWGDADALAEAGFCYAEGIGCKKDMKKAAKFYRQAEAKGINMVGNSWIYKDKYKSDDESAPRSRGRGRQGGTPEKNARSKSRTRGLFHRKKSLAAEA</sequence>
<dbReference type="Pfam" id="PF08238">
    <property type="entry name" value="Sel1"/>
    <property type="match status" value="3"/>
</dbReference>
<dbReference type="SMART" id="SM00671">
    <property type="entry name" value="SEL1"/>
    <property type="match status" value="3"/>
</dbReference>
<feature type="compositionally biased region" description="Low complexity" evidence="1">
    <location>
        <begin position="286"/>
        <end position="304"/>
    </location>
</feature>
<dbReference type="FunFam" id="1.25.40.10:FF:000455">
    <property type="entry name" value="Cell cycle inhibitor Nif1, putative"/>
    <property type="match status" value="1"/>
</dbReference>
<dbReference type="PANTHER" id="PTHR43628:SF11">
    <property type="entry name" value="PROTEIN DSF2"/>
    <property type="match status" value="1"/>
</dbReference>
<feature type="compositionally biased region" description="Basic residues" evidence="1">
    <location>
        <begin position="750"/>
        <end position="769"/>
    </location>
</feature>
<feature type="region of interest" description="Disordered" evidence="1">
    <location>
        <begin position="55"/>
        <end position="375"/>
    </location>
</feature>
<dbReference type="GO" id="GO:0032153">
    <property type="term" value="C:cell division site"/>
    <property type="evidence" value="ECO:0007669"/>
    <property type="project" value="TreeGrafter"/>
</dbReference>
<dbReference type="GO" id="GO:0010972">
    <property type="term" value="P:negative regulation of G2/M transition of mitotic cell cycle"/>
    <property type="evidence" value="ECO:0007669"/>
    <property type="project" value="TreeGrafter"/>
</dbReference>
<feature type="compositionally biased region" description="Polar residues" evidence="1">
    <location>
        <begin position="256"/>
        <end position="275"/>
    </location>
</feature>
<reference evidence="2" key="1">
    <citation type="submission" date="2018-08" db="EMBL/GenBank/DDBJ databases">
        <title>Draft genome sequence of azole-resistant Aspergillus thermomutatus (Neosartorya pseudofischeri) strain HMR AF 39, isolated from a human nasal aspirate.</title>
        <authorList>
            <person name="Parent-Michaud M."/>
            <person name="Dufresne P.J."/>
            <person name="Fournier E."/>
            <person name="Martineau C."/>
            <person name="Moreira S."/>
            <person name="Perkins V."/>
            <person name="De Repentigny L."/>
            <person name="Dufresne S.F."/>
        </authorList>
    </citation>
    <scope>NUCLEOTIDE SEQUENCE [LARGE SCALE GENOMIC DNA]</scope>
    <source>
        <strain evidence="2">HMR AF 39</strain>
    </source>
</reference>
<feature type="compositionally biased region" description="Low complexity" evidence="1">
    <location>
        <begin position="237"/>
        <end position="246"/>
    </location>
</feature>
<protein>
    <recommendedName>
        <fullName evidence="4">Cell cycle inhibitor Nif1</fullName>
    </recommendedName>
</protein>
<dbReference type="EMBL" id="NKHU02000204">
    <property type="protein sequence ID" value="RHZ48123.1"/>
    <property type="molecule type" value="Genomic_DNA"/>
</dbReference>
<proteinExistence type="predicted"/>
<evidence type="ECO:0000256" key="1">
    <source>
        <dbReference type="SAM" id="MobiDB-lite"/>
    </source>
</evidence>
<gene>
    <name evidence="2" type="ORF">CDV56_102206</name>
</gene>
<dbReference type="SUPFAM" id="SSF81901">
    <property type="entry name" value="HCP-like"/>
    <property type="match status" value="1"/>
</dbReference>
<feature type="compositionally biased region" description="Pro residues" evidence="1">
    <location>
        <begin position="153"/>
        <end position="162"/>
    </location>
</feature>
<dbReference type="PANTHER" id="PTHR43628">
    <property type="entry name" value="ACTIVATOR OF C KINASE PROTEIN 1-RELATED"/>
    <property type="match status" value="1"/>
</dbReference>
<organism evidence="2 3">
    <name type="scientific">Aspergillus thermomutatus</name>
    <name type="common">Neosartorya pseudofischeri</name>
    <dbReference type="NCBI Taxonomy" id="41047"/>
    <lineage>
        <taxon>Eukaryota</taxon>
        <taxon>Fungi</taxon>
        <taxon>Dikarya</taxon>
        <taxon>Ascomycota</taxon>
        <taxon>Pezizomycotina</taxon>
        <taxon>Eurotiomycetes</taxon>
        <taxon>Eurotiomycetidae</taxon>
        <taxon>Eurotiales</taxon>
        <taxon>Aspergillaceae</taxon>
        <taxon>Aspergillus</taxon>
        <taxon>Aspergillus subgen. Fumigati</taxon>
    </lineage>
</organism>
<dbReference type="AlphaFoldDB" id="A0A397GGI5"/>
<feature type="compositionally biased region" description="Polar residues" evidence="1">
    <location>
        <begin position="440"/>
        <end position="459"/>
    </location>
</feature>
<dbReference type="InterPro" id="IPR006597">
    <property type="entry name" value="Sel1-like"/>
</dbReference>
<feature type="region of interest" description="Disordered" evidence="1">
    <location>
        <begin position="406"/>
        <end position="544"/>
    </location>
</feature>
<dbReference type="InterPro" id="IPR011990">
    <property type="entry name" value="TPR-like_helical_dom_sf"/>
</dbReference>
<feature type="compositionally biased region" description="Basic and acidic residues" evidence="1">
    <location>
        <begin position="117"/>
        <end position="129"/>
    </location>
</feature>
<feature type="compositionally biased region" description="Basic and acidic residues" evidence="1">
    <location>
        <begin position="487"/>
        <end position="500"/>
    </location>
</feature>
<evidence type="ECO:0000313" key="2">
    <source>
        <dbReference type="EMBL" id="RHZ48123.1"/>
    </source>
</evidence>